<feature type="region of interest" description="Disordered" evidence="1">
    <location>
        <begin position="69"/>
        <end position="101"/>
    </location>
</feature>
<reference evidence="2 3" key="1">
    <citation type="submission" date="2017-09" db="EMBL/GenBank/DDBJ databases">
        <title>Depth-based differentiation of microbial function through sediment-hosted aquifers and enrichment of novel symbionts in the deep terrestrial subsurface.</title>
        <authorList>
            <person name="Probst A.J."/>
            <person name="Ladd B."/>
            <person name="Jarett J.K."/>
            <person name="Geller-Mcgrath D.E."/>
            <person name="Sieber C.M."/>
            <person name="Emerson J.B."/>
            <person name="Anantharaman K."/>
            <person name="Thomas B.C."/>
            <person name="Malmstrom R."/>
            <person name="Stieglmeier M."/>
            <person name="Klingl A."/>
            <person name="Woyke T."/>
            <person name="Ryan C.M."/>
            <person name="Banfield J.F."/>
        </authorList>
    </citation>
    <scope>NUCLEOTIDE SEQUENCE [LARGE SCALE GENOMIC DNA]</scope>
    <source>
        <strain evidence="2">CG23_combo_of_CG06-09_8_20_14_all_54_14</strain>
    </source>
</reference>
<dbReference type="EMBL" id="PCRZ01000012">
    <property type="protein sequence ID" value="PIP30075.1"/>
    <property type="molecule type" value="Genomic_DNA"/>
</dbReference>
<proteinExistence type="predicted"/>
<evidence type="ECO:0000313" key="3">
    <source>
        <dbReference type="Proteomes" id="UP000228812"/>
    </source>
</evidence>
<dbReference type="AlphaFoldDB" id="A0A2G9ZA78"/>
<feature type="non-terminal residue" evidence="2">
    <location>
        <position position="1"/>
    </location>
</feature>
<comment type="caution">
    <text evidence="2">The sequence shown here is derived from an EMBL/GenBank/DDBJ whole genome shotgun (WGS) entry which is preliminary data.</text>
</comment>
<dbReference type="Proteomes" id="UP000228812">
    <property type="component" value="Unassembled WGS sequence"/>
</dbReference>
<name>A0A2G9ZA78_9BACT</name>
<protein>
    <submittedName>
        <fullName evidence="2">Uncharacterized protein</fullName>
    </submittedName>
</protein>
<gene>
    <name evidence="2" type="ORF">COX26_00625</name>
</gene>
<sequence length="101" mass="10324">STVVTGAGWVTIIFTNISSGSPLARLPMDPNNGSTNCGADAAACFYEYMPGGNTLLTYELDASMESVKYASGGGSDVESNTKDGGSNNDAYEIGSDPGLDL</sequence>
<evidence type="ECO:0000313" key="2">
    <source>
        <dbReference type="EMBL" id="PIP30075.1"/>
    </source>
</evidence>
<organism evidence="2 3">
    <name type="scientific">Candidatus Jorgensenbacteria bacterium CG23_combo_of_CG06-09_8_20_14_all_54_14</name>
    <dbReference type="NCBI Taxonomy" id="1974595"/>
    <lineage>
        <taxon>Bacteria</taxon>
        <taxon>Candidatus Joergenseniibacteriota</taxon>
    </lineage>
</organism>
<evidence type="ECO:0000256" key="1">
    <source>
        <dbReference type="SAM" id="MobiDB-lite"/>
    </source>
</evidence>
<accession>A0A2G9ZA78</accession>